<reference evidence="1 2" key="1">
    <citation type="journal article" date="2017" name="Viruses">
        <title>Stumbling across the Same Phage: Comparative Genomics of Widespread Temperate Phages Infecting the Fish Pathogen Vibrio anguillarum.</title>
        <authorList>
            <person name="Kalatzis P.G."/>
            <person name="Rorbo N.I."/>
            <person name="Castillo D."/>
            <person name="Mauritzen J.J."/>
            <person name="Jorgensen J."/>
            <person name="Kokkari C."/>
            <person name="Zhang F."/>
            <person name="Katharios P."/>
            <person name="Middelboe M."/>
        </authorList>
    </citation>
    <scope>NUCLEOTIDE SEQUENCE [LARGE SCALE GENOMIC DNA]</scope>
</reference>
<dbReference type="Proteomes" id="UP000225978">
    <property type="component" value="Segment"/>
</dbReference>
<accession>A0A1J0GV79</accession>
<organism evidence="1 2">
    <name type="scientific">Vibrio phage vB_VspP_pVa5</name>
    <dbReference type="NCBI Taxonomy" id="1913109"/>
    <lineage>
        <taxon>Viruses</taxon>
        <taxon>Duplodnaviria</taxon>
        <taxon>Heunggongvirae</taxon>
        <taxon>Uroviricota</taxon>
        <taxon>Caudoviricetes</taxon>
        <taxon>Schitoviridae</taxon>
        <taxon>Pontosvirinae</taxon>
        <taxon>Galateavirus</taxon>
        <taxon>Galateavirus PVA5</taxon>
    </lineage>
</organism>
<gene>
    <name evidence="1" type="ORF">vBVspPpVa5_0044</name>
</gene>
<sequence>MSSGDNVFGAPPPTIWGGVHDQDIYSVIAQAAGRIQKHERAKSMNTSFTSLSSLAEELGEEQFKELAPNMYALYKEMKLISDYRKMADILEDN</sequence>
<keyword evidence="2" id="KW-1185">Reference proteome</keyword>
<name>A0A1J0GV79_9CAUD</name>
<dbReference type="EMBL" id="KX889068">
    <property type="protein sequence ID" value="APC46077.1"/>
    <property type="molecule type" value="Genomic_DNA"/>
</dbReference>
<evidence type="ECO:0000313" key="2">
    <source>
        <dbReference type="Proteomes" id="UP000225978"/>
    </source>
</evidence>
<proteinExistence type="predicted"/>
<protein>
    <submittedName>
        <fullName evidence="1">Uncharacterized protein</fullName>
    </submittedName>
</protein>
<evidence type="ECO:0000313" key="1">
    <source>
        <dbReference type="EMBL" id="APC46077.1"/>
    </source>
</evidence>